<dbReference type="Gene3D" id="3.30.70.20">
    <property type="match status" value="2"/>
</dbReference>
<evidence type="ECO:0000256" key="1">
    <source>
        <dbReference type="ARBA" id="ARBA00022448"/>
    </source>
</evidence>
<keyword evidence="11" id="KW-1133">Transmembrane helix</keyword>
<proteinExistence type="inferred from homology"/>
<dbReference type="PANTHER" id="PTHR43560">
    <property type="entry name" value="ION-TRANSLOCATING OXIDOREDUCTASE COMPLEX SUBUNIT B"/>
    <property type="match status" value="1"/>
</dbReference>
<keyword evidence="10" id="KW-1003">Cell membrane</keyword>
<dbReference type="InterPro" id="IPR017896">
    <property type="entry name" value="4Fe4S_Fe-S-bd"/>
</dbReference>
<dbReference type="InterPro" id="IPR017900">
    <property type="entry name" value="4Fe4S_Fe_S_CS"/>
</dbReference>
<evidence type="ECO:0000259" key="13">
    <source>
        <dbReference type="PROSITE" id="PS51656"/>
    </source>
</evidence>
<comment type="subunit">
    <text evidence="10">The complex is composed of six subunits: RnfA, RnfB, RnfC, RnfD, RnfE and RnfG.</text>
</comment>
<comment type="subcellular location">
    <subcellularLocation>
        <location evidence="10">Cell membrane</location>
    </subcellularLocation>
</comment>
<evidence type="ECO:0000313" key="14">
    <source>
        <dbReference type="EMBL" id="PKQ28525.1"/>
    </source>
</evidence>
<feature type="domain" description="4Fe-4S" evidence="13">
    <location>
        <begin position="42"/>
        <end position="101"/>
    </location>
</feature>
<feature type="binding site" evidence="10">
    <location>
        <position position="191"/>
    </location>
    <ligand>
        <name>[4Fe-4S] cluster</name>
        <dbReference type="ChEBI" id="CHEBI:49883"/>
        <label>2</label>
    </ligand>
</feature>
<feature type="binding site" evidence="10">
    <location>
        <position position="187"/>
    </location>
    <ligand>
        <name>[4Fe-4S] cluster</name>
        <dbReference type="ChEBI" id="CHEBI:49883"/>
        <label>3</label>
    </ligand>
</feature>
<feature type="region of interest" description="Hydrophobic" evidence="10">
    <location>
        <begin position="1"/>
        <end position="36"/>
    </location>
</feature>
<keyword evidence="6 10" id="KW-0249">Electron transport</keyword>
<keyword evidence="11" id="KW-0812">Transmembrane</keyword>
<comment type="cofactor">
    <cofactor evidence="10">
        <name>[4Fe-4S] cluster</name>
        <dbReference type="ChEBI" id="CHEBI:49883"/>
    </cofactor>
    <text evidence="10">Binds 3 [4Fe-4S] clusters.</text>
</comment>
<comment type="similarity">
    <text evidence="10">Belongs to the 4Fe4S bacterial-type ferredoxin family. RnfB subfamily.</text>
</comment>
<dbReference type="Proteomes" id="UP000233654">
    <property type="component" value="Unassembled WGS sequence"/>
</dbReference>
<dbReference type="SUPFAM" id="SSF54862">
    <property type="entry name" value="4Fe-4S ferredoxins"/>
    <property type="match status" value="1"/>
</dbReference>
<evidence type="ECO:0000256" key="11">
    <source>
        <dbReference type="SAM" id="Phobius"/>
    </source>
</evidence>
<dbReference type="GO" id="GO:0009055">
    <property type="term" value="F:electron transfer activity"/>
    <property type="evidence" value="ECO:0007669"/>
    <property type="project" value="InterPro"/>
</dbReference>
<dbReference type="PROSITE" id="PS00198">
    <property type="entry name" value="4FE4S_FER_1"/>
    <property type="match status" value="2"/>
</dbReference>
<dbReference type="AlphaFoldDB" id="A0A2N3G720"/>
<keyword evidence="9 10" id="KW-0472">Membrane</keyword>
<dbReference type="GO" id="GO:0046872">
    <property type="term" value="F:metal ion binding"/>
    <property type="evidence" value="ECO:0007669"/>
    <property type="project" value="UniProtKB-KW"/>
</dbReference>
<reference evidence="14 15" key="1">
    <citation type="journal article" date="2017" name="ISME J.">
        <title>Potential for microbial H2 and metal transformations associated with novel bacteria and archaea in deep terrestrial subsurface sediments.</title>
        <authorList>
            <person name="Hernsdorf A.W."/>
            <person name="Amano Y."/>
            <person name="Miyakawa K."/>
            <person name="Ise K."/>
            <person name="Suzuki Y."/>
            <person name="Anantharaman K."/>
            <person name="Probst A."/>
            <person name="Burstein D."/>
            <person name="Thomas B.C."/>
            <person name="Banfield J.F."/>
        </authorList>
    </citation>
    <scope>NUCLEOTIDE SEQUENCE [LARGE SCALE GENOMIC DNA]</scope>
    <source>
        <strain evidence="14">HGW-Actinobacteria-3</strain>
    </source>
</reference>
<dbReference type="GO" id="GO:0051539">
    <property type="term" value="F:4 iron, 4 sulfur cluster binding"/>
    <property type="evidence" value="ECO:0007669"/>
    <property type="project" value="UniProtKB-UniRule"/>
</dbReference>
<feature type="domain" description="4Fe-4S ferredoxin-type" evidence="12">
    <location>
        <begin position="246"/>
        <end position="276"/>
    </location>
</feature>
<evidence type="ECO:0000256" key="2">
    <source>
        <dbReference type="ARBA" id="ARBA00022485"/>
    </source>
</evidence>
<evidence type="ECO:0000256" key="7">
    <source>
        <dbReference type="ARBA" id="ARBA00023004"/>
    </source>
</evidence>
<dbReference type="Pfam" id="PF14697">
    <property type="entry name" value="Fer4_21"/>
    <property type="match status" value="1"/>
</dbReference>
<name>A0A2N3G720_9ACTN</name>
<evidence type="ECO:0000256" key="10">
    <source>
        <dbReference type="HAMAP-Rule" id="MF_00463"/>
    </source>
</evidence>
<dbReference type="GO" id="GO:0005886">
    <property type="term" value="C:plasma membrane"/>
    <property type="evidence" value="ECO:0007669"/>
    <property type="project" value="UniProtKB-SubCell"/>
</dbReference>
<sequence>MGYREEFRVDWSLIWKAAIALGGLSLLFGVLLAFAGDKFKVQTDPRLDELLAAVLGANCGACGYPGCEAACNAVLAGDANVDVCVAGGGNAVTSVARVMGVETRQRKRGVALVHCKGGLGESVPKARYQGTSSCAAAELVAGGGKACRYGCLGLETCRMVCPVNAILFDEDHRRWVNRDRCTGCGLCVDVCPRGLIQVVPRDQEVLAVCNSRDKGAKAKRVCSVCCVACKKCVKACDFDAIYVEANRAWINYEKCTQCGRCIETCPNDVLVRVVPSRRMERMQKGV</sequence>
<evidence type="ECO:0000256" key="4">
    <source>
        <dbReference type="ARBA" id="ARBA00022737"/>
    </source>
</evidence>
<dbReference type="Pfam" id="PF04060">
    <property type="entry name" value="FeS"/>
    <property type="match status" value="1"/>
</dbReference>
<comment type="caution">
    <text evidence="10">Lacks conserved residue(s) required for the propagation of feature annotation.</text>
</comment>
<feature type="binding site" evidence="10">
    <location>
        <position position="184"/>
    </location>
    <ligand>
        <name>[4Fe-4S] cluster</name>
        <dbReference type="ChEBI" id="CHEBI:49883"/>
        <label>3</label>
    </ligand>
</feature>
<evidence type="ECO:0000259" key="12">
    <source>
        <dbReference type="PROSITE" id="PS51379"/>
    </source>
</evidence>
<dbReference type="PANTHER" id="PTHR43560:SF1">
    <property type="entry name" value="ION-TRANSLOCATING OXIDOREDUCTASE COMPLEX SUBUNIT B"/>
    <property type="match status" value="1"/>
</dbReference>
<dbReference type="Gene3D" id="1.10.15.40">
    <property type="entry name" value="Electron transport complex subunit B, putative Fe-S cluster"/>
    <property type="match status" value="1"/>
</dbReference>
<dbReference type="EMBL" id="PHEX01000013">
    <property type="protein sequence ID" value="PKQ28525.1"/>
    <property type="molecule type" value="Genomic_DNA"/>
</dbReference>
<evidence type="ECO:0000256" key="9">
    <source>
        <dbReference type="ARBA" id="ARBA00023136"/>
    </source>
</evidence>
<gene>
    <name evidence="10" type="primary">rnfB</name>
    <name evidence="14" type="ORF">CVT63_02280</name>
</gene>
<dbReference type="GO" id="GO:0022900">
    <property type="term" value="P:electron transport chain"/>
    <property type="evidence" value="ECO:0007669"/>
    <property type="project" value="UniProtKB-UniRule"/>
</dbReference>
<keyword evidence="3 10" id="KW-0479">Metal-binding</keyword>
<feature type="binding site" evidence="10">
    <location>
        <position position="181"/>
    </location>
    <ligand>
        <name>[4Fe-4S] cluster</name>
        <dbReference type="ChEBI" id="CHEBI:49883"/>
        <label>3</label>
    </ligand>
</feature>
<dbReference type="PROSITE" id="PS51379">
    <property type="entry name" value="4FE4S_FER_2"/>
    <property type="match status" value="3"/>
</dbReference>
<accession>A0A2N3G720</accession>
<protein>
    <recommendedName>
        <fullName evidence="10">Ion-translocating oxidoreductase complex subunit B</fullName>
        <ecNumber evidence="10">7.-.-.-</ecNumber>
    </recommendedName>
    <alternativeName>
        <fullName evidence="10">Rnf electron transport complex subunit B</fullName>
    </alternativeName>
</protein>
<feature type="binding site" evidence="10">
    <location>
        <position position="161"/>
    </location>
    <ligand>
        <name>[4Fe-4S] cluster</name>
        <dbReference type="ChEBI" id="CHEBI:49883"/>
        <label>3</label>
    </ligand>
</feature>
<dbReference type="PROSITE" id="PS51656">
    <property type="entry name" value="4FE4S"/>
    <property type="match status" value="1"/>
</dbReference>
<evidence type="ECO:0000313" key="15">
    <source>
        <dbReference type="Proteomes" id="UP000233654"/>
    </source>
</evidence>
<feature type="transmembrane region" description="Helical" evidence="11">
    <location>
        <begin position="13"/>
        <end position="36"/>
    </location>
</feature>
<feature type="domain" description="4Fe-4S ferredoxin-type" evidence="12">
    <location>
        <begin position="172"/>
        <end position="201"/>
    </location>
</feature>
<keyword evidence="7 10" id="KW-0408">Iron</keyword>
<keyword evidence="8 10" id="KW-0411">Iron-sulfur</keyword>
<dbReference type="CDD" id="cd10549">
    <property type="entry name" value="MtMvhB_like"/>
    <property type="match status" value="1"/>
</dbReference>
<keyword evidence="1 10" id="KW-0813">Transport</keyword>
<evidence type="ECO:0000256" key="5">
    <source>
        <dbReference type="ARBA" id="ARBA00022967"/>
    </source>
</evidence>
<feature type="binding site" evidence="10">
    <location>
        <position position="151"/>
    </location>
    <ligand>
        <name>[4Fe-4S] cluster</name>
        <dbReference type="ChEBI" id="CHEBI:49883"/>
        <label>2</label>
    </ligand>
</feature>
<evidence type="ECO:0000256" key="6">
    <source>
        <dbReference type="ARBA" id="ARBA00022982"/>
    </source>
</evidence>
<organism evidence="14 15">
    <name type="scientific">Candidatus Anoxymicrobium japonicum</name>
    <dbReference type="NCBI Taxonomy" id="2013648"/>
    <lineage>
        <taxon>Bacteria</taxon>
        <taxon>Bacillati</taxon>
        <taxon>Actinomycetota</taxon>
        <taxon>Candidatus Geothermincolia</taxon>
        <taxon>Candidatus Geothermincolales</taxon>
        <taxon>Candidatus Anoxymicrobiaceae</taxon>
        <taxon>Candidatus Anoxymicrobium</taxon>
    </lineage>
</organism>
<comment type="function">
    <text evidence="10">Part of a membrane-bound complex that couples electron transfer with translocation of ions across the membrane.</text>
</comment>
<feature type="binding site" evidence="10">
    <location>
        <position position="157"/>
    </location>
    <ligand>
        <name>[4Fe-4S] cluster</name>
        <dbReference type="ChEBI" id="CHEBI:49883"/>
        <label>2</label>
    </ligand>
</feature>
<dbReference type="InterPro" id="IPR010207">
    <property type="entry name" value="Elect_transpt_cplx_RnfB/RsxB"/>
</dbReference>
<feature type="binding site" evidence="10">
    <location>
        <position position="84"/>
    </location>
    <ligand>
        <name>[4Fe-4S] cluster</name>
        <dbReference type="ChEBI" id="CHEBI:49883"/>
        <label>1</label>
    </ligand>
</feature>
<dbReference type="Pfam" id="PF00037">
    <property type="entry name" value="Fer4"/>
    <property type="match status" value="1"/>
</dbReference>
<comment type="caution">
    <text evidence="14">The sequence shown here is derived from an EMBL/GenBank/DDBJ whole genome shotgun (WGS) entry which is preliminary data.</text>
</comment>
<dbReference type="InterPro" id="IPR007202">
    <property type="entry name" value="4Fe-4S_dom"/>
</dbReference>
<feature type="binding site" evidence="10">
    <location>
        <position position="59"/>
    </location>
    <ligand>
        <name>[4Fe-4S] cluster</name>
        <dbReference type="ChEBI" id="CHEBI:49883"/>
        <label>1</label>
    </ligand>
</feature>
<feature type="binding site" evidence="10">
    <location>
        <position position="62"/>
    </location>
    <ligand>
        <name>[4Fe-4S] cluster</name>
        <dbReference type="ChEBI" id="CHEBI:49883"/>
        <label>1</label>
    </ligand>
</feature>
<dbReference type="HAMAP" id="MF_00463">
    <property type="entry name" value="RsxB_RnfB"/>
    <property type="match status" value="1"/>
</dbReference>
<keyword evidence="4 10" id="KW-0677">Repeat</keyword>
<dbReference type="InterPro" id="IPR050395">
    <property type="entry name" value="4Fe4S_Ferredoxin_RnfB"/>
</dbReference>
<evidence type="ECO:0000256" key="3">
    <source>
        <dbReference type="ARBA" id="ARBA00022723"/>
    </source>
</evidence>
<feature type="domain" description="4Fe-4S ferredoxin-type" evidence="12">
    <location>
        <begin position="137"/>
        <end position="171"/>
    </location>
</feature>
<feature type="binding site" evidence="10">
    <location>
        <position position="147"/>
    </location>
    <ligand>
        <name>[4Fe-4S] cluster</name>
        <dbReference type="ChEBI" id="CHEBI:49883"/>
        <label>2</label>
    </ligand>
</feature>
<keyword evidence="2 10" id="KW-0004">4Fe-4S</keyword>
<evidence type="ECO:0000256" key="8">
    <source>
        <dbReference type="ARBA" id="ARBA00023014"/>
    </source>
</evidence>
<feature type="binding site" evidence="10">
    <location>
        <position position="67"/>
    </location>
    <ligand>
        <name>[4Fe-4S] cluster</name>
        <dbReference type="ChEBI" id="CHEBI:49883"/>
        <label>1</label>
    </ligand>
</feature>
<dbReference type="EC" id="7.-.-.-" evidence="10"/>
<keyword evidence="5 10" id="KW-1278">Translocase</keyword>